<dbReference type="EMBL" id="WTPW01000688">
    <property type="protein sequence ID" value="KAF0488346.1"/>
    <property type="molecule type" value="Genomic_DNA"/>
</dbReference>
<evidence type="ECO:0000256" key="1">
    <source>
        <dbReference type="SAM" id="SignalP"/>
    </source>
</evidence>
<name>A0A8H4EI26_GIGMA</name>
<dbReference type="Proteomes" id="UP000439903">
    <property type="component" value="Unassembled WGS sequence"/>
</dbReference>
<dbReference type="OrthoDB" id="2362024at2759"/>
<organism evidence="2 3">
    <name type="scientific">Gigaspora margarita</name>
    <dbReference type="NCBI Taxonomy" id="4874"/>
    <lineage>
        <taxon>Eukaryota</taxon>
        <taxon>Fungi</taxon>
        <taxon>Fungi incertae sedis</taxon>
        <taxon>Mucoromycota</taxon>
        <taxon>Glomeromycotina</taxon>
        <taxon>Glomeromycetes</taxon>
        <taxon>Diversisporales</taxon>
        <taxon>Gigasporaceae</taxon>
        <taxon>Gigaspora</taxon>
    </lineage>
</organism>
<sequence length="103" mass="11305">MSNFHTKKVLSIILLGLLFLILTGAVRIDLKRGDFTKGLGESCSNDDECHTKICRIADQDPHKCQLTDTRDNGEECLNNVACKSQICDSVSHICEATVPSPTI</sequence>
<dbReference type="AlphaFoldDB" id="A0A8H4EI26"/>
<gene>
    <name evidence="2" type="ORF">F8M41_022315</name>
</gene>
<comment type="caution">
    <text evidence="2">The sequence shown here is derived from an EMBL/GenBank/DDBJ whole genome shotgun (WGS) entry which is preliminary data.</text>
</comment>
<keyword evidence="1" id="KW-0732">Signal</keyword>
<protein>
    <submittedName>
        <fullName evidence="2">Uncharacterized protein</fullName>
    </submittedName>
</protein>
<feature type="signal peptide" evidence="1">
    <location>
        <begin position="1"/>
        <end position="25"/>
    </location>
</feature>
<feature type="chain" id="PRO_5034500318" evidence="1">
    <location>
        <begin position="26"/>
        <end position="103"/>
    </location>
</feature>
<evidence type="ECO:0000313" key="3">
    <source>
        <dbReference type="Proteomes" id="UP000439903"/>
    </source>
</evidence>
<accession>A0A8H4EI26</accession>
<keyword evidence="3" id="KW-1185">Reference proteome</keyword>
<reference evidence="2 3" key="1">
    <citation type="journal article" date="2019" name="Environ. Microbiol.">
        <title>At the nexus of three kingdoms: the genome of the mycorrhizal fungus Gigaspora margarita provides insights into plant, endobacterial and fungal interactions.</title>
        <authorList>
            <person name="Venice F."/>
            <person name="Ghignone S."/>
            <person name="Salvioli di Fossalunga A."/>
            <person name="Amselem J."/>
            <person name="Novero M."/>
            <person name="Xianan X."/>
            <person name="Sedzielewska Toro K."/>
            <person name="Morin E."/>
            <person name="Lipzen A."/>
            <person name="Grigoriev I.V."/>
            <person name="Henrissat B."/>
            <person name="Martin F.M."/>
            <person name="Bonfante P."/>
        </authorList>
    </citation>
    <scope>NUCLEOTIDE SEQUENCE [LARGE SCALE GENOMIC DNA]</scope>
    <source>
        <strain evidence="2 3">BEG34</strain>
    </source>
</reference>
<evidence type="ECO:0000313" key="2">
    <source>
        <dbReference type="EMBL" id="KAF0488346.1"/>
    </source>
</evidence>
<proteinExistence type="predicted"/>